<dbReference type="OMA" id="GNSMQPE"/>
<reference evidence="2" key="1">
    <citation type="submission" date="2007-07" db="EMBL/GenBank/DDBJ databases">
        <title>PCAP assembly of the Caenorhabditis remanei genome.</title>
        <authorList>
            <consortium name="The Caenorhabditis remanei Sequencing Consortium"/>
            <person name="Wilson R.K."/>
        </authorList>
    </citation>
    <scope>NUCLEOTIDE SEQUENCE [LARGE SCALE GENOMIC DNA]</scope>
    <source>
        <strain evidence="2">PB4641</strain>
    </source>
</reference>
<dbReference type="OrthoDB" id="5865060at2759"/>
<evidence type="ECO:0000313" key="2">
    <source>
        <dbReference type="EMBL" id="EFP02327.1"/>
    </source>
</evidence>
<accession>E3MIF2</accession>
<dbReference type="AlphaFoldDB" id="E3MIF2"/>
<gene>
    <name evidence="2" type="ORF">CRE_01025</name>
</gene>
<dbReference type="RefSeq" id="XP_003104066.2">
    <property type="nucleotide sequence ID" value="XM_003104018.2"/>
</dbReference>
<proteinExistence type="predicted"/>
<dbReference type="FunCoup" id="E3MIF2">
    <property type="interactions" value="1080"/>
</dbReference>
<dbReference type="CTD" id="9802629"/>
<evidence type="ECO:0000256" key="1">
    <source>
        <dbReference type="SAM" id="SignalP"/>
    </source>
</evidence>
<dbReference type="InParanoid" id="E3MIF2"/>
<dbReference type="GeneID" id="9802629"/>
<keyword evidence="1" id="KW-0732">Signal</keyword>
<sequence length="139" mass="14889">MKFYSIFLFASMVSMIHGAPSPQIGGLGNSMQPEVHATGLIPMITGTNVPESEEEIEAPIYDQHEVDKVKGLVKETAENGRHPEKFTNESSVQLLEGLGETTTTPPALSTTPRSIFTLPNGIPTVSTGYSTVTSTSKSH</sequence>
<evidence type="ECO:0000313" key="3">
    <source>
        <dbReference type="Proteomes" id="UP000008281"/>
    </source>
</evidence>
<organism evidence="3">
    <name type="scientific">Caenorhabditis remanei</name>
    <name type="common">Caenorhabditis vulgaris</name>
    <dbReference type="NCBI Taxonomy" id="31234"/>
    <lineage>
        <taxon>Eukaryota</taxon>
        <taxon>Metazoa</taxon>
        <taxon>Ecdysozoa</taxon>
        <taxon>Nematoda</taxon>
        <taxon>Chromadorea</taxon>
        <taxon>Rhabditida</taxon>
        <taxon>Rhabditina</taxon>
        <taxon>Rhabditomorpha</taxon>
        <taxon>Rhabditoidea</taxon>
        <taxon>Rhabditidae</taxon>
        <taxon>Peloderinae</taxon>
        <taxon>Caenorhabditis</taxon>
    </lineage>
</organism>
<dbReference type="HOGENOM" id="CLU_1714904_0_0_1"/>
<protein>
    <submittedName>
        <fullName evidence="2">Uncharacterized protein</fullName>
    </submittedName>
</protein>
<dbReference type="eggNOG" id="ENOG502TIA5">
    <property type="taxonomic scope" value="Eukaryota"/>
</dbReference>
<feature type="chain" id="PRO_5003175825" evidence="1">
    <location>
        <begin position="19"/>
        <end position="139"/>
    </location>
</feature>
<dbReference type="EMBL" id="DS268447">
    <property type="protein sequence ID" value="EFP02327.1"/>
    <property type="molecule type" value="Genomic_DNA"/>
</dbReference>
<name>E3MIF2_CAERE</name>
<dbReference type="Proteomes" id="UP000008281">
    <property type="component" value="Unassembled WGS sequence"/>
</dbReference>
<feature type="signal peptide" evidence="1">
    <location>
        <begin position="1"/>
        <end position="18"/>
    </location>
</feature>
<dbReference type="KEGG" id="crq:GCK72_010255"/>
<keyword evidence="3" id="KW-1185">Reference proteome</keyword>